<reference evidence="2 3" key="1">
    <citation type="journal article" date="2021" name="Int. J. Syst. Evol. Microbiol.">
        <title>Reticulibacter mediterranei gen. nov., sp. nov., within the new family Reticulibacteraceae fam. nov., and Ktedonospora formicarum gen. nov., sp. nov., Ktedonobacter robiniae sp. nov., Dictyobacter formicarum sp. nov. and Dictyobacter arantiisoli sp. nov., belonging to the class Ktedonobacteria.</title>
        <authorList>
            <person name="Yabe S."/>
            <person name="Zheng Y."/>
            <person name="Wang C.M."/>
            <person name="Sakai Y."/>
            <person name="Abe K."/>
            <person name="Yokota A."/>
            <person name="Donadio S."/>
            <person name="Cavaletti L."/>
            <person name="Monciardini P."/>
        </authorList>
    </citation>
    <scope>NUCLEOTIDE SEQUENCE [LARGE SCALE GENOMIC DNA]</scope>
    <source>
        <strain evidence="2 3">SOSP1-30</strain>
    </source>
</reference>
<protein>
    <recommendedName>
        <fullName evidence="4">DUF4383 domain-containing protein</fullName>
    </recommendedName>
</protein>
<proteinExistence type="predicted"/>
<keyword evidence="1" id="KW-1133">Transmembrane helix</keyword>
<keyword evidence="1" id="KW-0812">Transmembrane</keyword>
<organism evidence="2 3">
    <name type="scientific">Ktedonobacter robiniae</name>
    <dbReference type="NCBI Taxonomy" id="2778365"/>
    <lineage>
        <taxon>Bacteria</taxon>
        <taxon>Bacillati</taxon>
        <taxon>Chloroflexota</taxon>
        <taxon>Ktedonobacteria</taxon>
        <taxon>Ktedonobacterales</taxon>
        <taxon>Ktedonobacteraceae</taxon>
        <taxon>Ktedonobacter</taxon>
    </lineage>
</organism>
<sequence length="170" mass="18099">MLFALMLFFTGPTTVLEREEFIMVWTTNRIVALALGVVFTLIGIVGFFIPAENSTGVQALFGIFDVDTVHNIIHLVTGVLGIAAAFTGQSRIFNQVFGIVYALLGLVGLIPALYLPAGSYGHDNGLFLGLTHINAADHILHIVVGVVAAAVGFFVRDTSTYTTPTDTVAS</sequence>
<evidence type="ECO:0000313" key="2">
    <source>
        <dbReference type="EMBL" id="GHO51541.1"/>
    </source>
</evidence>
<evidence type="ECO:0008006" key="4">
    <source>
        <dbReference type="Google" id="ProtNLM"/>
    </source>
</evidence>
<keyword evidence="3" id="KW-1185">Reference proteome</keyword>
<gene>
    <name evidence="2" type="ORF">KSB_00160</name>
</gene>
<dbReference type="Proteomes" id="UP000654345">
    <property type="component" value="Unassembled WGS sequence"/>
</dbReference>
<accession>A0ABQ3UFP8</accession>
<feature type="transmembrane region" description="Helical" evidence="1">
    <location>
        <begin position="138"/>
        <end position="155"/>
    </location>
</feature>
<comment type="caution">
    <text evidence="2">The sequence shown here is derived from an EMBL/GenBank/DDBJ whole genome shotgun (WGS) entry which is preliminary data.</text>
</comment>
<evidence type="ECO:0000313" key="3">
    <source>
        <dbReference type="Proteomes" id="UP000654345"/>
    </source>
</evidence>
<evidence type="ECO:0000256" key="1">
    <source>
        <dbReference type="SAM" id="Phobius"/>
    </source>
</evidence>
<dbReference type="Pfam" id="PF14325">
    <property type="entry name" value="DUF4383"/>
    <property type="match status" value="1"/>
</dbReference>
<name>A0ABQ3UFP8_9CHLR</name>
<feature type="transmembrane region" description="Helical" evidence="1">
    <location>
        <begin position="69"/>
        <end position="87"/>
    </location>
</feature>
<keyword evidence="1" id="KW-0472">Membrane</keyword>
<feature type="transmembrane region" description="Helical" evidence="1">
    <location>
        <begin position="99"/>
        <end position="118"/>
    </location>
</feature>
<feature type="transmembrane region" description="Helical" evidence="1">
    <location>
        <begin position="30"/>
        <end position="49"/>
    </location>
</feature>
<dbReference type="EMBL" id="BNJG01000001">
    <property type="protein sequence ID" value="GHO51541.1"/>
    <property type="molecule type" value="Genomic_DNA"/>
</dbReference>